<dbReference type="OrthoDB" id="4308908at2"/>
<dbReference type="InParanoid" id="K0YKZ5"/>
<feature type="active site" evidence="9">
    <location>
        <position position="145"/>
    </location>
</feature>
<comment type="function">
    <text evidence="9 10">This protein specifically catalyzes the removal of signal peptides from prolipoproteins.</text>
</comment>
<evidence type="ECO:0000256" key="4">
    <source>
        <dbReference type="ARBA" id="ARBA00022692"/>
    </source>
</evidence>
<keyword evidence="7 9" id="KW-1133">Transmembrane helix</keyword>
<dbReference type="PANTHER" id="PTHR33695:SF1">
    <property type="entry name" value="LIPOPROTEIN SIGNAL PEPTIDASE"/>
    <property type="match status" value="1"/>
</dbReference>
<dbReference type="PANTHER" id="PTHR33695">
    <property type="entry name" value="LIPOPROTEIN SIGNAL PEPTIDASE"/>
    <property type="match status" value="1"/>
</dbReference>
<evidence type="ECO:0000313" key="14">
    <source>
        <dbReference type="Proteomes" id="UP000006069"/>
    </source>
</evidence>
<comment type="subcellular location">
    <subcellularLocation>
        <location evidence="9">Cell membrane</location>
        <topology evidence="9">Multi-pass membrane protein</topology>
    </subcellularLocation>
</comment>
<dbReference type="InterPro" id="IPR001872">
    <property type="entry name" value="Peptidase_A8"/>
</dbReference>
<dbReference type="GO" id="GO:0005886">
    <property type="term" value="C:plasma membrane"/>
    <property type="evidence" value="ECO:0007669"/>
    <property type="project" value="UniProtKB-SubCell"/>
</dbReference>
<evidence type="ECO:0000313" key="13">
    <source>
        <dbReference type="EMBL" id="EJZ84297.1"/>
    </source>
</evidence>
<dbReference type="eggNOG" id="COG0597">
    <property type="taxonomic scope" value="Bacteria"/>
</dbReference>
<name>K0YKZ5_9ACTN</name>
<proteinExistence type="inferred from homology"/>
<feature type="transmembrane region" description="Helical" evidence="9">
    <location>
        <begin position="100"/>
        <end position="119"/>
    </location>
</feature>
<evidence type="ECO:0000256" key="11">
    <source>
        <dbReference type="RuleBase" id="RU004181"/>
    </source>
</evidence>
<keyword evidence="2 9" id="KW-1003">Cell membrane</keyword>
<evidence type="ECO:0000256" key="1">
    <source>
        <dbReference type="ARBA" id="ARBA00006139"/>
    </source>
</evidence>
<feature type="transmembrane region" description="Helical" evidence="9">
    <location>
        <begin position="9"/>
        <end position="26"/>
    </location>
</feature>
<feature type="compositionally biased region" description="Basic and acidic residues" evidence="12">
    <location>
        <begin position="167"/>
        <end position="184"/>
    </location>
</feature>
<evidence type="ECO:0000256" key="2">
    <source>
        <dbReference type="ARBA" id="ARBA00022475"/>
    </source>
</evidence>
<dbReference type="UniPathway" id="UPA00665"/>
<gene>
    <name evidence="9" type="primary">lspA</name>
    <name evidence="13" type="ORF">HMPREF9451_00606</name>
</gene>
<organism evidence="13 14">
    <name type="scientific">Slackia piriformis YIT 12062</name>
    <dbReference type="NCBI Taxonomy" id="742818"/>
    <lineage>
        <taxon>Bacteria</taxon>
        <taxon>Bacillati</taxon>
        <taxon>Actinomycetota</taxon>
        <taxon>Coriobacteriia</taxon>
        <taxon>Eggerthellales</taxon>
        <taxon>Eggerthellaceae</taxon>
        <taxon>Slackia</taxon>
    </lineage>
</organism>
<comment type="similarity">
    <text evidence="1 9 11">Belongs to the peptidase A8 family.</text>
</comment>
<dbReference type="GO" id="GO:0004190">
    <property type="term" value="F:aspartic-type endopeptidase activity"/>
    <property type="evidence" value="ECO:0007669"/>
    <property type="project" value="UniProtKB-UniRule"/>
</dbReference>
<reference evidence="13 14" key="1">
    <citation type="submission" date="2012-08" db="EMBL/GenBank/DDBJ databases">
        <title>The Genome Sequence of Slackia piriformis YIT 12062.</title>
        <authorList>
            <consortium name="The Broad Institute Genome Sequencing Platform"/>
            <person name="Earl A."/>
            <person name="Ward D."/>
            <person name="Feldgarden M."/>
            <person name="Gevers D."/>
            <person name="Morotomi M."/>
            <person name="Walker B."/>
            <person name="Young S.K."/>
            <person name="Zeng Q."/>
            <person name="Gargeya S."/>
            <person name="Fitzgerald M."/>
            <person name="Haas B."/>
            <person name="Abouelleil A."/>
            <person name="Alvarado L."/>
            <person name="Arachchi H.M."/>
            <person name="Berlin A.M."/>
            <person name="Chapman S.B."/>
            <person name="Goldberg J."/>
            <person name="Griggs A."/>
            <person name="Gujja S."/>
            <person name="Hansen M."/>
            <person name="Howarth C."/>
            <person name="Imamovic A."/>
            <person name="Larimer J."/>
            <person name="McCowen C."/>
            <person name="Montmayeur A."/>
            <person name="Murphy C."/>
            <person name="Neiman D."/>
            <person name="Pearson M."/>
            <person name="Priest M."/>
            <person name="Roberts A."/>
            <person name="Saif S."/>
            <person name="Shea T."/>
            <person name="Sisk P."/>
            <person name="Sykes S."/>
            <person name="Wortman J."/>
            <person name="Nusbaum C."/>
            <person name="Birren B."/>
        </authorList>
    </citation>
    <scope>NUCLEOTIDE SEQUENCE [LARGE SCALE GENOMIC DNA]</scope>
    <source>
        <strain evidence="13 14">YIT 12062</strain>
    </source>
</reference>
<dbReference type="FunCoup" id="K0YKZ5">
    <property type="interactions" value="80"/>
</dbReference>
<keyword evidence="6 9" id="KW-0378">Hydrolase</keyword>
<keyword evidence="5 9" id="KW-0064">Aspartyl protease</keyword>
<dbReference type="EC" id="3.4.23.36" evidence="9"/>
<comment type="caution">
    <text evidence="13">The sequence shown here is derived from an EMBL/GenBank/DDBJ whole genome shotgun (WGS) entry which is preliminary data.</text>
</comment>
<dbReference type="PRINTS" id="PR00781">
    <property type="entry name" value="LIPOSIGPTASE"/>
</dbReference>
<sequence length="184" mass="19857">MVESRHSSLAKSGGVFAGVAALWLVFDQLTKAYFQNAYTLGQVSASEFGLFRFRLVHNTGAAWGMFGDSTFALGVVSVIVCIAVVLVFLFYERAFGHRATALETCALSLIAAGGIGNAIDRFVNGFVVDFIDLTFMDFPVFNIADIGVTCGFVLLVIGYLLATRPPSRKETTPSCDEGKEAHHD</sequence>
<evidence type="ECO:0000256" key="6">
    <source>
        <dbReference type="ARBA" id="ARBA00022801"/>
    </source>
</evidence>
<dbReference type="GO" id="GO:0006508">
    <property type="term" value="P:proteolysis"/>
    <property type="evidence" value="ECO:0007669"/>
    <property type="project" value="UniProtKB-KW"/>
</dbReference>
<feature type="region of interest" description="Disordered" evidence="12">
    <location>
        <begin position="165"/>
        <end position="184"/>
    </location>
</feature>
<protein>
    <recommendedName>
        <fullName evidence="9">Lipoprotein signal peptidase</fullName>
        <ecNumber evidence="9">3.4.23.36</ecNumber>
    </recommendedName>
    <alternativeName>
        <fullName evidence="9">Prolipoprotein signal peptidase</fullName>
    </alternativeName>
    <alternativeName>
        <fullName evidence="9">Signal peptidase II</fullName>
        <shortName evidence="9">SPase II</shortName>
    </alternativeName>
</protein>
<dbReference type="EMBL" id="ADMD01000002">
    <property type="protein sequence ID" value="EJZ84297.1"/>
    <property type="molecule type" value="Genomic_DNA"/>
</dbReference>
<feature type="transmembrane region" description="Helical" evidence="9">
    <location>
        <begin position="139"/>
        <end position="162"/>
    </location>
</feature>
<evidence type="ECO:0000256" key="12">
    <source>
        <dbReference type="SAM" id="MobiDB-lite"/>
    </source>
</evidence>
<evidence type="ECO:0000256" key="10">
    <source>
        <dbReference type="RuleBase" id="RU000594"/>
    </source>
</evidence>
<accession>K0YKZ5</accession>
<dbReference type="RefSeq" id="WP_009138835.1">
    <property type="nucleotide sequence ID" value="NZ_JH815198.1"/>
</dbReference>
<keyword evidence="3 9" id="KW-0645">Protease</keyword>
<evidence type="ECO:0000256" key="3">
    <source>
        <dbReference type="ARBA" id="ARBA00022670"/>
    </source>
</evidence>
<comment type="pathway">
    <text evidence="9">Protein modification; lipoprotein biosynthesis (signal peptide cleavage).</text>
</comment>
<evidence type="ECO:0000256" key="7">
    <source>
        <dbReference type="ARBA" id="ARBA00022989"/>
    </source>
</evidence>
<evidence type="ECO:0000256" key="8">
    <source>
        <dbReference type="ARBA" id="ARBA00023136"/>
    </source>
</evidence>
<dbReference type="PROSITE" id="PS00855">
    <property type="entry name" value="SPASE_II"/>
    <property type="match status" value="1"/>
</dbReference>
<dbReference type="Pfam" id="PF01252">
    <property type="entry name" value="Peptidase_A8"/>
    <property type="match status" value="1"/>
</dbReference>
<keyword evidence="8 9" id="KW-0472">Membrane</keyword>
<feature type="active site" evidence="9">
    <location>
        <position position="129"/>
    </location>
</feature>
<evidence type="ECO:0000256" key="9">
    <source>
        <dbReference type="HAMAP-Rule" id="MF_00161"/>
    </source>
</evidence>
<dbReference type="PATRIC" id="fig|742818.3.peg.657"/>
<dbReference type="HAMAP" id="MF_00161">
    <property type="entry name" value="LspA"/>
    <property type="match status" value="1"/>
</dbReference>
<comment type="catalytic activity">
    <reaction evidence="9 10">
        <text>Release of signal peptides from bacterial membrane prolipoproteins. Hydrolyzes -Xaa-Yaa-Zaa-|-(S,diacylglyceryl)Cys-, in which Xaa is hydrophobic (preferably Leu), and Yaa (Ala or Ser) and Zaa (Gly or Ala) have small, neutral side chains.</text>
        <dbReference type="EC" id="3.4.23.36"/>
    </reaction>
</comment>
<keyword evidence="4 9" id="KW-0812">Transmembrane</keyword>
<evidence type="ECO:0000256" key="5">
    <source>
        <dbReference type="ARBA" id="ARBA00022750"/>
    </source>
</evidence>
<dbReference type="Proteomes" id="UP000006069">
    <property type="component" value="Unassembled WGS sequence"/>
</dbReference>
<feature type="transmembrane region" description="Helical" evidence="9">
    <location>
        <begin position="71"/>
        <end position="91"/>
    </location>
</feature>
<dbReference type="HOGENOM" id="CLU_083252_3_2_11"/>
<keyword evidence="14" id="KW-1185">Reference proteome</keyword>
<dbReference type="NCBIfam" id="TIGR00077">
    <property type="entry name" value="lspA"/>
    <property type="match status" value="1"/>
</dbReference>
<dbReference type="AlphaFoldDB" id="K0YKZ5"/>